<gene>
    <name evidence="1" type="ORF">SMIDD22_02012</name>
</gene>
<evidence type="ECO:0000313" key="2">
    <source>
        <dbReference type="Proteomes" id="UP000070779"/>
    </source>
</evidence>
<name>A0A139R6U0_STRMT</name>
<dbReference type="PATRIC" id="fig|28037.238.peg.2380"/>
<comment type="caution">
    <text evidence="1">The sequence shown here is derived from an EMBL/GenBank/DDBJ whole genome shotgun (WGS) entry which is preliminary data.</text>
</comment>
<protein>
    <submittedName>
        <fullName evidence="1">Uncharacterized protein</fullName>
    </submittedName>
</protein>
<accession>A0A139R6U0</accession>
<dbReference type="Proteomes" id="UP000070779">
    <property type="component" value="Unassembled WGS sequence"/>
</dbReference>
<proteinExistence type="predicted"/>
<sequence>MKLDEEIYRMISQRVKYRKKDKKLQNIDILLNDPNVVSNIVNNKRYKKNPYLLTPTYAFEIVKNLRFTDSYTLIWGNKIERESYFGMLFFAGMNYLLKKKTELIEKSLSYYVPHAYDLAIREWENKYGDGISLLFPNLKIDKDNENSLLAMQLLYNHYKEEFFERHANYFSNLYTTKLDKKITNFFETELLDMISNGTLFNRGKEFIDLILQTLSLTAEMTIDSLPGDDSKFHPQLDFSKSVDTFIKSMIHYQEQLEGEIVLTDSLNRWTVDLMNIK</sequence>
<organism evidence="1 2">
    <name type="scientific">Streptococcus mitis</name>
    <dbReference type="NCBI Taxonomy" id="28037"/>
    <lineage>
        <taxon>Bacteria</taxon>
        <taxon>Bacillati</taxon>
        <taxon>Bacillota</taxon>
        <taxon>Bacilli</taxon>
        <taxon>Lactobacillales</taxon>
        <taxon>Streptococcaceae</taxon>
        <taxon>Streptococcus</taxon>
        <taxon>Streptococcus mitis group</taxon>
    </lineage>
</organism>
<dbReference type="AlphaFoldDB" id="A0A139R6U0"/>
<evidence type="ECO:0000313" key="1">
    <source>
        <dbReference type="EMBL" id="KXU10490.1"/>
    </source>
</evidence>
<reference evidence="1 2" key="1">
    <citation type="submission" date="2016-01" db="EMBL/GenBank/DDBJ databases">
        <title>Highly variable Streptococcus oralis are common among viridans streptococci isolated from primates.</title>
        <authorList>
            <person name="Denapaite D."/>
            <person name="Rieger M."/>
            <person name="Koendgen S."/>
            <person name="Brueckner R."/>
            <person name="Ochigava I."/>
            <person name="Kappeler P."/>
            <person name="Maetz-Rensing K."/>
            <person name="Leendertz F."/>
            <person name="Hakenbeck R."/>
        </authorList>
    </citation>
    <scope>NUCLEOTIDE SEQUENCE [LARGE SCALE GENOMIC DNA]</scope>
    <source>
        <strain evidence="1 2">DD22</strain>
    </source>
</reference>
<dbReference type="EMBL" id="LQZD01000468">
    <property type="protein sequence ID" value="KXU10490.1"/>
    <property type="molecule type" value="Genomic_DNA"/>
</dbReference>